<gene>
    <name evidence="6" type="ORF">CDAUBV1_LOCUS16643</name>
</gene>
<dbReference type="InterPro" id="IPR057860">
    <property type="entry name" value="HEAT_RRP12_N"/>
</dbReference>
<dbReference type="Proteomes" id="UP001497525">
    <property type="component" value="Unassembled WGS sequence"/>
</dbReference>
<evidence type="ECO:0000313" key="7">
    <source>
        <dbReference type="Proteomes" id="UP001497525"/>
    </source>
</evidence>
<evidence type="ECO:0000259" key="4">
    <source>
        <dbReference type="Pfam" id="PF08161"/>
    </source>
</evidence>
<evidence type="ECO:0000256" key="1">
    <source>
        <dbReference type="ARBA" id="ARBA00004123"/>
    </source>
</evidence>
<dbReference type="Pfam" id="PF25772">
    <property type="entry name" value="HEAT_RRP12_N"/>
    <property type="match status" value="1"/>
</dbReference>
<feature type="compositionally biased region" description="Polar residues" evidence="3">
    <location>
        <begin position="1488"/>
        <end position="1499"/>
    </location>
</feature>
<name>A0AAV2TYI8_CALDB</name>
<dbReference type="SUPFAM" id="SSF48371">
    <property type="entry name" value="ARM repeat"/>
    <property type="match status" value="1"/>
</dbReference>
<feature type="compositionally biased region" description="Basic and acidic residues" evidence="3">
    <location>
        <begin position="1218"/>
        <end position="1232"/>
    </location>
</feature>
<evidence type="ECO:0008006" key="8">
    <source>
        <dbReference type="Google" id="ProtNLM"/>
    </source>
</evidence>
<organism evidence="6 7">
    <name type="scientific">Calicophoron daubneyi</name>
    <name type="common">Rumen fluke</name>
    <name type="synonym">Paramphistomum daubneyi</name>
    <dbReference type="NCBI Taxonomy" id="300641"/>
    <lineage>
        <taxon>Eukaryota</taxon>
        <taxon>Metazoa</taxon>
        <taxon>Spiralia</taxon>
        <taxon>Lophotrochozoa</taxon>
        <taxon>Platyhelminthes</taxon>
        <taxon>Trematoda</taxon>
        <taxon>Digenea</taxon>
        <taxon>Plagiorchiida</taxon>
        <taxon>Pronocephalata</taxon>
        <taxon>Paramphistomoidea</taxon>
        <taxon>Paramphistomidae</taxon>
        <taxon>Calicophoron</taxon>
    </lineage>
</organism>
<evidence type="ECO:0000256" key="2">
    <source>
        <dbReference type="ARBA" id="ARBA00023242"/>
    </source>
</evidence>
<dbReference type="PANTHER" id="PTHR48287">
    <property type="entry name" value="ARM REPEAT SUPERFAMILY PROTEIN"/>
    <property type="match status" value="1"/>
</dbReference>
<proteinExistence type="predicted"/>
<sequence>MVSSGSSSVSFKSWASGVTKCSNPAFNDIVSRTWGNVGAQRSTLAVLTAITKLIKDKGGVESGTEYYAALLTALNTPSDSKPAEAYLLRLVMCKAVPDSVLRQTSGEVFKIVLNLMHNAEGDPGSTPMLRSLIVCLGRTLRAQSFESWSTDSVRHVYRCLLRYVGNENHAVRKSAHSAVIDILGVYSGDGSCERSVFHPACHQTRESLSSLIEREMKQLVSALHTNNTHCTKLLHCLELFSSILHLFPAKEVKPACECILELTNFPNLMVSSKAFDAVCKLFKNQPPVECLPVDLSARLLTALHSRRPMDPAVLSTPSTSSTDFTALNVMISWIEVVRAGCSRLCELATSSTDVLPTGVQTNIAPSVDGITMQRLASEHLDRLMKILLDLLVSTPLIQLKRIVSNTLDSIMINEVDELLTAGPLCDTCQAILLDMASRLNNCLALQRFETWQFSLVLTARLLRVWPRVCEPFEIDQRLCDLIKNVAKLRDSLVDGPESLTSLIQVNLQNASLLDTKLGDIVIDEMDRVCLVALETLGPELVLDSGLLPLEPIVRELEDGAVELRRSWILPLLARASPSRSCRLRFFVHHILPLADRCLAVVSAAALGDKSANSLITAGLTVARQLWASLSMFVRKPPLDWSELSSGGFGRRMVKELTNAAALRPIILHAFRRLALAAQNDEVALSAMRGGAKLSIPAMLSLYENANDTPTGNALRQQIRATLSAYLPCLSPKTIVSPVKLAFQKLGSTENAVYMDILQILIPHTSSDEIATFLPKMEFYLSHSNPPSRVLQKRAYRLIELVCAGTTEPSRNYLDAHFTELLELLHRLMSPPGTAQTKPDAVPPGEGMDTDDAGGLERYMASLSFIPNPMPHRCKTQKGPKKVPWKPRIRCLYHLLNHLCNKNSLDREEQHSSGNQPTEQMEARLREFANMFLPEILASVCEVNSVVRNLSVKLLIRLTLAFAGETPHEVRSLSSSSLSLSEDAFDSKVTELNNYRSGATDDSHSDKEESPGDGISSVGGLTCGDEVDEIVSTRSMPRGGVTSRKICRALNLVISRLWGFLPPHAAVASNPSELATQEAAGRVVCHLLKHVRFRRALAFCLDSESDEYQTLAASTLSEAGLTAQHLVSAAHRSLARIGLQLIRLLIAFVGFGSVALTDLIKALQSLHTTQKRPLRFAVKTVLEKMIRKFGRQTIQGMTSMDYLKVVRNSARVMARREKRLSSHDTIRGADEKPSGGALCMDSRASTASLETKTLSGRSNLTLPTRVHMPLFKDLLASSDDDDDEIYHRVRPGANSVRSKKSDRRSQKCGQLNGTDRPRSLVEDLESVAETAGLCRKSRKRVLNNENTSSEDEDFDEPLVNRKTGRRVRFADTLVTASTRQRNPKLRRVTQTPTNVSDLWLVENPDTAEVVDLSDPQSLARHTAMAADAKTAKALTNASRCTKRHGSSERSLPFPVVDGKIVIDDLKTSLAKPSTTQDDWSVHSDDDETQPNLQWGEQNFKTGRKNKSSKPKIPGQIYSSTKAAGDMRRSGEPDPYAYISLGAGLVDVGRLGKGTTSIERRRLLRAVGLGKRNRSKMRRVERITNGASRKKSAADPDRGIGIRRKVSRVRR</sequence>
<dbReference type="InterPro" id="IPR016024">
    <property type="entry name" value="ARM-type_fold"/>
</dbReference>
<protein>
    <recommendedName>
        <fullName evidence="8">Ribosomal RNA-processing protein 12-like conserved domain-containing protein</fullName>
    </recommendedName>
</protein>
<feature type="domain" description="RRP12 HEAT" evidence="4">
    <location>
        <begin position="403"/>
        <end position="675"/>
    </location>
</feature>
<evidence type="ECO:0000259" key="5">
    <source>
        <dbReference type="Pfam" id="PF25772"/>
    </source>
</evidence>
<feature type="region of interest" description="Disordered" evidence="3">
    <location>
        <begin position="1470"/>
        <end position="1515"/>
    </location>
</feature>
<dbReference type="InterPro" id="IPR012978">
    <property type="entry name" value="HEAT_RRP12"/>
</dbReference>
<accession>A0AAV2TYI8</accession>
<comment type="caution">
    <text evidence="6">The sequence shown here is derived from an EMBL/GenBank/DDBJ whole genome shotgun (WGS) entry which is preliminary data.</text>
</comment>
<keyword evidence="2" id="KW-0539">Nucleus</keyword>
<dbReference type="GO" id="GO:0005634">
    <property type="term" value="C:nucleus"/>
    <property type="evidence" value="ECO:0007669"/>
    <property type="project" value="UniProtKB-SubCell"/>
</dbReference>
<feature type="region of interest" description="Disordered" evidence="3">
    <location>
        <begin position="1218"/>
        <end position="1238"/>
    </location>
</feature>
<evidence type="ECO:0000256" key="3">
    <source>
        <dbReference type="SAM" id="MobiDB-lite"/>
    </source>
</evidence>
<feature type="domain" description="RRP12 N-terminal HEAT" evidence="5">
    <location>
        <begin position="42"/>
        <end position="284"/>
    </location>
</feature>
<comment type="subcellular location">
    <subcellularLocation>
        <location evidence="1">Nucleus</location>
    </subcellularLocation>
</comment>
<dbReference type="PANTHER" id="PTHR48287:SF1">
    <property type="entry name" value="ARM REPEAT SUPERFAMILY PROTEIN"/>
    <property type="match status" value="1"/>
</dbReference>
<feature type="region of interest" description="Disordered" evidence="3">
    <location>
        <begin position="1581"/>
        <end position="1609"/>
    </location>
</feature>
<feature type="region of interest" description="Disordered" evidence="3">
    <location>
        <begin position="1289"/>
        <end position="1316"/>
    </location>
</feature>
<dbReference type="InterPro" id="IPR052087">
    <property type="entry name" value="RRP12"/>
</dbReference>
<feature type="region of interest" description="Disordered" evidence="3">
    <location>
        <begin position="994"/>
        <end position="1020"/>
    </location>
</feature>
<evidence type="ECO:0000313" key="6">
    <source>
        <dbReference type="EMBL" id="CAL5141395.1"/>
    </source>
</evidence>
<feature type="compositionally biased region" description="Basic residues" evidence="3">
    <location>
        <begin position="1599"/>
        <end position="1609"/>
    </location>
</feature>
<dbReference type="EMBL" id="CAXLJL010000856">
    <property type="protein sequence ID" value="CAL5141395.1"/>
    <property type="molecule type" value="Genomic_DNA"/>
</dbReference>
<feature type="compositionally biased region" description="Basic and acidic residues" evidence="3">
    <location>
        <begin position="998"/>
        <end position="1009"/>
    </location>
</feature>
<dbReference type="Pfam" id="PF08161">
    <property type="entry name" value="RRP12_HEAT"/>
    <property type="match status" value="1"/>
</dbReference>
<reference evidence="6" key="1">
    <citation type="submission" date="2024-06" db="EMBL/GenBank/DDBJ databases">
        <authorList>
            <person name="Liu X."/>
            <person name="Lenzi L."/>
            <person name="Haldenby T S."/>
            <person name="Uol C."/>
        </authorList>
    </citation>
    <scope>NUCLEOTIDE SEQUENCE</scope>
</reference>